<dbReference type="GO" id="GO:0046512">
    <property type="term" value="P:sphingosine biosynthetic process"/>
    <property type="evidence" value="ECO:0007669"/>
    <property type="project" value="TreeGrafter"/>
</dbReference>
<gene>
    <name evidence="6" type="primary">LOC112041490</name>
</gene>
<evidence type="ECO:0000256" key="2">
    <source>
        <dbReference type="PIRSR" id="PIRSR606823-2"/>
    </source>
</evidence>
<keyword evidence="3" id="KW-0812">Transmembrane</keyword>
<keyword evidence="2" id="KW-0479">Metal-binding</keyword>
<dbReference type="Pfam" id="PF04734">
    <property type="entry name" value="Ceramidase_alk"/>
    <property type="match status" value="1"/>
</dbReference>
<evidence type="ECO:0000259" key="4">
    <source>
        <dbReference type="Pfam" id="PF04734"/>
    </source>
</evidence>
<keyword evidence="5" id="KW-1185">Reference proteome</keyword>
<dbReference type="STRING" id="7574.A0A2R2MKH7"/>
<dbReference type="GO" id="GO:0005576">
    <property type="term" value="C:extracellular region"/>
    <property type="evidence" value="ECO:0007669"/>
    <property type="project" value="TreeGrafter"/>
</dbReference>
<dbReference type="PROSITE" id="PS51257">
    <property type="entry name" value="PROKAR_LIPOPROTEIN"/>
    <property type="match status" value="1"/>
</dbReference>
<proteinExistence type="predicted"/>
<evidence type="ECO:0000313" key="6">
    <source>
        <dbReference type="RefSeq" id="XP_023930572.1"/>
    </source>
</evidence>
<dbReference type="InParanoid" id="A0A2R2MKH7"/>
<dbReference type="RefSeq" id="XP_023930572.1">
    <property type="nucleotide sequence ID" value="XM_024074804.1"/>
</dbReference>
<dbReference type="PANTHER" id="PTHR12670">
    <property type="entry name" value="CERAMIDASE"/>
    <property type="match status" value="1"/>
</dbReference>
<keyword evidence="3" id="KW-1133">Transmembrane helix</keyword>
<dbReference type="Proteomes" id="UP000085678">
    <property type="component" value="Unplaced"/>
</dbReference>
<feature type="transmembrane region" description="Helical" evidence="3">
    <location>
        <begin position="12"/>
        <end position="30"/>
    </location>
</feature>
<dbReference type="GO" id="GO:0042759">
    <property type="term" value="P:long-chain fatty acid biosynthetic process"/>
    <property type="evidence" value="ECO:0007669"/>
    <property type="project" value="TreeGrafter"/>
</dbReference>
<sequence length="197" mass="21396">MVDCRVAWKSSFAFLVCFVVGCHGVAHYYIGTGIADVTGPAAEVDMMGYANPAQTSHGIHLRQYSRAFIIADAAKKSRVVFVNVDACMISEILKIQVVQKLQTLYHGLYNDSNVCLSGIHTHSGPGGFHQYVLFDVTSLGFVKESLDSLVNGIVKSIQNAHNNMVAGNIYINTGELLDSNINRSPSAYLNNPAEEKA</sequence>
<dbReference type="GO" id="GO:0046514">
    <property type="term" value="P:ceramide catabolic process"/>
    <property type="evidence" value="ECO:0007669"/>
    <property type="project" value="InterPro"/>
</dbReference>
<dbReference type="InterPro" id="IPR031329">
    <property type="entry name" value="NEUT/ALK_ceramidase_N"/>
</dbReference>
<organism evidence="5 6">
    <name type="scientific">Lingula anatina</name>
    <name type="common">Brachiopod</name>
    <name type="synonym">Lingula unguis</name>
    <dbReference type="NCBI Taxonomy" id="7574"/>
    <lineage>
        <taxon>Eukaryota</taxon>
        <taxon>Metazoa</taxon>
        <taxon>Spiralia</taxon>
        <taxon>Lophotrochozoa</taxon>
        <taxon>Brachiopoda</taxon>
        <taxon>Linguliformea</taxon>
        <taxon>Lingulata</taxon>
        <taxon>Lingulida</taxon>
        <taxon>Linguloidea</taxon>
        <taxon>Lingulidae</taxon>
        <taxon>Lingula</taxon>
    </lineage>
</organism>
<keyword evidence="2" id="KW-0862">Zinc</keyword>
<feature type="binding site" evidence="2">
    <location>
        <position position="120"/>
    </location>
    <ligand>
        <name>Zn(2+)</name>
        <dbReference type="ChEBI" id="CHEBI:29105"/>
    </ligand>
</feature>
<accession>A0A2R2MKH7</accession>
<dbReference type="PANTHER" id="PTHR12670:SF1">
    <property type="entry name" value="NEUTRAL CERAMIDASE"/>
    <property type="match status" value="1"/>
</dbReference>
<dbReference type="GO" id="GO:0046872">
    <property type="term" value="F:metal ion binding"/>
    <property type="evidence" value="ECO:0007669"/>
    <property type="project" value="UniProtKB-KW"/>
</dbReference>
<dbReference type="GeneID" id="112041490"/>
<feature type="domain" description="Neutral/alkaline non-lysosomal ceramidase N-terminal" evidence="4">
    <location>
        <begin position="28"/>
        <end position="197"/>
    </location>
</feature>
<keyword evidence="3" id="KW-0472">Membrane</keyword>
<evidence type="ECO:0000256" key="1">
    <source>
        <dbReference type="ARBA" id="ARBA00019235"/>
    </source>
</evidence>
<protein>
    <recommendedName>
        <fullName evidence="1">Neutral ceramidase</fullName>
    </recommendedName>
</protein>
<dbReference type="InterPro" id="IPR006823">
    <property type="entry name" value="Ceramidase_alk"/>
</dbReference>
<dbReference type="KEGG" id="lak:112041490"/>
<dbReference type="OrthoDB" id="191371at2759"/>
<comment type="cofactor">
    <cofactor evidence="2">
        <name>Zn(2+)</name>
        <dbReference type="ChEBI" id="CHEBI:29105"/>
    </cofactor>
    <text evidence="2">Binds 1 zinc ion per subunit.</text>
</comment>
<dbReference type="GO" id="GO:0016020">
    <property type="term" value="C:membrane"/>
    <property type="evidence" value="ECO:0007669"/>
    <property type="project" value="GOC"/>
</dbReference>
<name>A0A2R2MKH7_LINAN</name>
<feature type="non-terminal residue" evidence="6">
    <location>
        <position position="197"/>
    </location>
</feature>
<dbReference type="GO" id="GO:0017040">
    <property type="term" value="F:N-acylsphingosine amidohydrolase activity"/>
    <property type="evidence" value="ECO:0007669"/>
    <property type="project" value="InterPro"/>
</dbReference>
<evidence type="ECO:0000256" key="3">
    <source>
        <dbReference type="SAM" id="Phobius"/>
    </source>
</evidence>
<reference evidence="6" key="1">
    <citation type="submission" date="2025-08" db="UniProtKB">
        <authorList>
            <consortium name="RefSeq"/>
        </authorList>
    </citation>
    <scope>IDENTIFICATION</scope>
    <source>
        <tissue evidence="6">Gonads</tissue>
    </source>
</reference>
<dbReference type="AlphaFoldDB" id="A0A2R2MKH7"/>
<evidence type="ECO:0000313" key="5">
    <source>
        <dbReference type="Proteomes" id="UP000085678"/>
    </source>
</evidence>